<reference evidence="1" key="1">
    <citation type="submission" date="2018-02" db="EMBL/GenBank/DDBJ databases">
        <title>Rhizophora mucronata_Transcriptome.</title>
        <authorList>
            <person name="Meera S.P."/>
            <person name="Sreeshan A."/>
            <person name="Augustine A."/>
        </authorList>
    </citation>
    <scope>NUCLEOTIDE SEQUENCE</scope>
    <source>
        <tissue evidence="1">Leaf</tissue>
    </source>
</reference>
<protein>
    <submittedName>
        <fullName evidence="1">Uncharacterized protein</fullName>
    </submittedName>
</protein>
<accession>A0A2P2IZB2</accession>
<proteinExistence type="predicted"/>
<sequence>MLNSSQLLKDKYTKGSTQSFNDLKEVTLSMFHCLNAQTL</sequence>
<dbReference type="EMBL" id="GGEC01006037">
    <property type="protein sequence ID" value="MBW86520.1"/>
    <property type="molecule type" value="Transcribed_RNA"/>
</dbReference>
<name>A0A2P2IZB2_RHIMU</name>
<organism evidence="1">
    <name type="scientific">Rhizophora mucronata</name>
    <name type="common">Asiatic mangrove</name>
    <dbReference type="NCBI Taxonomy" id="61149"/>
    <lineage>
        <taxon>Eukaryota</taxon>
        <taxon>Viridiplantae</taxon>
        <taxon>Streptophyta</taxon>
        <taxon>Embryophyta</taxon>
        <taxon>Tracheophyta</taxon>
        <taxon>Spermatophyta</taxon>
        <taxon>Magnoliopsida</taxon>
        <taxon>eudicotyledons</taxon>
        <taxon>Gunneridae</taxon>
        <taxon>Pentapetalae</taxon>
        <taxon>rosids</taxon>
        <taxon>fabids</taxon>
        <taxon>Malpighiales</taxon>
        <taxon>Rhizophoraceae</taxon>
        <taxon>Rhizophora</taxon>
    </lineage>
</organism>
<evidence type="ECO:0000313" key="1">
    <source>
        <dbReference type="EMBL" id="MBW86520.1"/>
    </source>
</evidence>
<dbReference type="AlphaFoldDB" id="A0A2P2IZB2"/>